<evidence type="ECO:0000256" key="1">
    <source>
        <dbReference type="SAM" id="MobiDB-lite"/>
    </source>
</evidence>
<sequence>MNSGIARRINKYCRTSNTPADSLGQRSYSSLNSNCISKTLKEIGWGCTEKKHSRNICYIPTKFTNGFPNYNKTSSLKKLKDFAKIKSSAPDCVDTGKGTYKDTLNELDALAKVRVYKARKCINIPGRIPFEHLDLRKKKRIIKSLSRFEIVKAGKPPRKVKKQSLKALMNGSYLKIQMSPQNISLYDTLKSQNLSTNRDSRRNHNKPDENLSPVPNKFSIESSYSLTGTAKKSKRKDASNELQFSARNYKENVIYKSEQYKGIFKKALKVQANAIMQESTQAFLKKKFYKNMVPSRKNKRRNQASVYNTTCARCKKDSQCFSLAR</sequence>
<reference evidence="2" key="1">
    <citation type="submission" date="2023-07" db="EMBL/GenBank/DDBJ databases">
        <authorList>
            <consortium name="AG Swart"/>
            <person name="Singh M."/>
            <person name="Singh A."/>
            <person name="Seah K."/>
            <person name="Emmerich C."/>
        </authorList>
    </citation>
    <scope>NUCLEOTIDE SEQUENCE</scope>
    <source>
        <strain evidence="2">DP1</strain>
    </source>
</reference>
<feature type="region of interest" description="Disordered" evidence="1">
    <location>
        <begin position="193"/>
        <end position="217"/>
    </location>
</feature>
<dbReference type="Proteomes" id="UP001295684">
    <property type="component" value="Unassembled WGS sequence"/>
</dbReference>
<evidence type="ECO:0000313" key="2">
    <source>
        <dbReference type="EMBL" id="CAI2371115.1"/>
    </source>
</evidence>
<proteinExistence type="predicted"/>
<organism evidence="2 3">
    <name type="scientific">Euplotes crassus</name>
    <dbReference type="NCBI Taxonomy" id="5936"/>
    <lineage>
        <taxon>Eukaryota</taxon>
        <taxon>Sar</taxon>
        <taxon>Alveolata</taxon>
        <taxon>Ciliophora</taxon>
        <taxon>Intramacronucleata</taxon>
        <taxon>Spirotrichea</taxon>
        <taxon>Hypotrichia</taxon>
        <taxon>Euplotida</taxon>
        <taxon>Euplotidae</taxon>
        <taxon>Moneuplotes</taxon>
    </lineage>
</organism>
<evidence type="ECO:0000313" key="3">
    <source>
        <dbReference type="Proteomes" id="UP001295684"/>
    </source>
</evidence>
<feature type="compositionally biased region" description="Basic and acidic residues" evidence="1">
    <location>
        <begin position="198"/>
        <end position="209"/>
    </location>
</feature>
<name>A0AAD1UTE1_EUPCR</name>
<gene>
    <name evidence="2" type="ORF">ECRASSUSDP1_LOCUS12435</name>
</gene>
<comment type="caution">
    <text evidence="2">The sequence shown here is derived from an EMBL/GenBank/DDBJ whole genome shotgun (WGS) entry which is preliminary data.</text>
</comment>
<accession>A0AAD1UTE1</accession>
<protein>
    <submittedName>
        <fullName evidence="2">Uncharacterized protein</fullName>
    </submittedName>
</protein>
<keyword evidence="3" id="KW-1185">Reference proteome</keyword>
<dbReference type="EMBL" id="CAMPGE010012343">
    <property type="protein sequence ID" value="CAI2371115.1"/>
    <property type="molecule type" value="Genomic_DNA"/>
</dbReference>
<dbReference type="AlphaFoldDB" id="A0AAD1UTE1"/>